<name>A0A0U5H0I6_9EURY</name>
<keyword evidence="5" id="KW-1185">Reference proteome</keyword>
<evidence type="ECO:0000256" key="2">
    <source>
        <dbReference type="ARBA" id="ARBA00022723"/>
    </source>
</evidence>
<dbReference type="GeneID" id="26659082"/>
<reference evidence="5" key="1">
    <citation type="journal article" date="2016" name="Environ. Microbiol.">
        <title>The complete genome of a viable archaeum isolated from 123-million-year-old rock salt.</title>
        <authorList>
            <person name="Jaakkola S.T."/>
            <person name="Pfeiffer F."/>
            <person name="Ravantti J.J."/>
            <person name="Guo Q."/>
            <person name="Liu Y."/>
            <person name="Chen X."/>
            <person name="Ma H."/>
            <person name="Yang C."/>
            <person name="Oksanen H.M."/>
            <person name="Bamford D.H."/>
        </authorList>
    </citation>
    <scope>NUCLEOTIDE SEQUENCE</scope>
    <source>
        <strain evidence="5">JI20-1</strain>
    </source>
</reference>
<dbReference type="SUPFAM" id="SSF56529">
    <property type="entry name" value="FAH"/>
    <property type="match status" value="1"/>
</dbReference>
<dbReference type="InterPro" id="IPR036663">
    <property type="entry name" value="Fumarylacetoacetase_C_sf"/>
</dbReference>
<dbReference type="GO" id="GO:0044281">
    <property type="term" value="P:small molecule metabolic process"/>
    <property type="evidence" value="ECO:0007669"/>
    <property type="project" value="UniProtKB-ARBA"/>
</dbReference>
<feature type="domain" description="Fumarylacetoacetase-like C-terminal" evidence="3">
    <location>
        <begin position="71"/>
        <end position="273"/>
    </location>
</feature>
<sequence>MRFVRFNEDRLGLLTDDDGVVDLTDRLDIDAEDPLVEYIDGDYDASEYADAEPDYDREEVELGSPVERPGKVIAAPLNYENHIEEALADRDITTEEWFSIEDKGYFLKAPSSVVGPDHGVELPFSDRRVDHEIELAFVMGDDVKDVDAEDAWDHIFGYTILLDISVRGDQDRSNRKSYDTFTVIGPAVVTADEIEDPQDLQMELELNGDRKQYENTGDMVYTCADIVEYASLGATIEAGDVITTGTPEGVSELSDGDTIDAEIEDVGRMVVDVTERDVRFEDVHVTKGGQE</sequence>
<dbReference type="InterPro" id="IPR051121">
    <property type="entry name" value="FAH"/>
</dbReference>
<dbReference type="RefSeq" id="WP_059056874.1">
    <property type="nucleotide sequence ID" value="NZ_CEML01000001.1"/>
</dbReference>
<proteinExistence type="inferred from homology"/>
<dbReference type="PANTHER" id="PTHR42796:SF4">
    <property type="entry name" value="FUMARYLACETOACETATE HYDROLASE DOMAIN-CONTAINING PROTEIN 2A"/>
    <property type="match status" value="1"/>
</dbReference>
<gene>
    <name evidence="4" type="ORF">HHUB_2443</name>
</gene>
<evidence type="ECO:0000259" key="3">
    <source>
        <dbReference type="Pfam" id="PF01557"/>
    </source>
</evidence>
<protein>
    <submittedName>
        <fullName evidence="4">Fumarylacetoacetase family protein</fullName>
    </submittedName>
</protein>
<dbReference type="EMBL" id="LN831302">
    <property type="protein sequence ID" value="CQH56851.1"/>
    <property type="molecule type" value="Genomic_DNA"/>
</dbReference>
<evidence type="ECO:0000256" key="1">
    <source>
        <dbReference type="ARBA" id="ARBA00010211"/>
    </source>
</evidence>
<keyword evidence="2" id="KW-0479">Metal-binding</keyword>
<evidence type="ECO:0000313" key="5">
    <source>
        <dbReference type="Proteomes" id="UP000066737"/>
    </source>
</evidence>
<dbReference type="InterPro" id="IPR011234">
    <property type="entry name" value="Fumarylacetoacetase-like_C"/>
</dbReference>
<dbReference type="STRING" id="1407499.HHUB_2443"/>
<organism evidence="4 5">
    <name type="scientific">Halobacterium hubeiense</name>
    <dbReference type="NCBI Taxonomy" id="1407499"/>
    <lineage>
        <taxon>Archaea</taxon>
        <taxon>Methanobacteriati</taxon>
        <taxon>Methanobacteriota</taxon>
        <taxon>Stenosarchaea group</taxon>
        <taxon>Halobacteria</taxon>
        <taxon>Halobacteriales</taxon>
        <taxon>Halobacteriaceae</taxon>
        <taxon>Halobacterium</taxon>
    </lineage>
</organism>
<dbReference type="KEGG" id="hhb:Hhub_2443"/>
<dbReference type="GO" id="GO:0003824">
    <property type="term" value="F:catalytic activity"/>
    <property type="evidence" value="ECO:0007669"/>
    <property type="project" value="InterPro"/>
</dbReference>
<dbReference type="OrthoDB" id="6242at2157"/>
<evidence type="ECO:0000313" key="4">
    <source>
        <dbReference type="EMBL" id="CQH56851.1"/>
    </source>
</evidence>
<dbReference type="AlphaFoldDB" id="A0A0U5H0I6"/>
<dbReference type="PANTHER" id="PTHR42796">
    <property type="entry name" value="FUMARYLACETOACETATE HYDROLASE DOMAIN-CONTAINING PROTEIN 2A-RELATED"/>
    <property type="match status" value="1"/>
</dbReference>
<dbReference type="Gene3D" id="3.90.850.10">
    <property type="entry name" value="Fumarylacetoacetase-like, C-terminal domain"/>
    <property type="match status" value="1"/>
</dbReference>
<dbReference type="GO" id="GO:0046872">
    <property type="term" value="F:metal ion binding"/>
    <property type="evidence" value="ECO:0007669"/>
    <property type="project" value="UniProtKB-KW"/>
</dbReference>
<dbReference type="Proteomes" id="UP000066737">
    <property type="component" value="Chromosome I"/>
</dbReference>
<accession>A0A0U5H0I6</accession>
<comment type="similarity">
    <text evidence="1">Belongs to the FAH family.</text>
</comment>
<dbReference type="Pfam" id="PF01557">
    <property type="entry name" value="FAA_hydrolase"/>
    <property type="match status" value="1"/>
</dbReference>